<dbReference type="InterPro" id="IPR001451">
    <property type="entry name" value="Hexapep"/>
</dbReference>
<keyword evidence="1" id="KW-0808">Transferase</keyword>
<dbReference type="InterPro" id="IPR011004">
    <property type="entry name" value="Trimer_LpxA-like_sf"/>
</dbReference>
<dbReference type="AlphaFoldDB" id="A0A2T1N4S1"/>
<dbReference type="SUPFAM" id="SSF51161">
    <property type="entry name" value="Trimeric LpxA-like enzymes"/>
    <property type="match status" value="1"/>
</dbReference>
<gene>
    <name evidence="1" type="ORF">C7H52_13115</name>
</gene>
<evidence type="ECO:0000313" key="1">
    <source>
        <dbReference type="EMBL" id="PSG86083.1"/>
    </source>
</evidence>
<comment type="caution">
    <text evidence="1">The sequence shown here is derived from an EMBL/GenBank/DDBJ whole genome shotgun (WGS) entry which is preliminary data.</text>
</comment>
<accession>A0A2T1N4S1</accession>
<dbReference type="RefSeq" id="WP_106464361.1">
    <property type="nucleotide sequence ID" value="NZ_PXOQ01000019.1"/>
</dbReference>
<organism evidence="1 2">
    <name type="scientific">Aurantibacter aestuarii</name>
    <dbReference type="NCBI Taxonomy" id="1266046"/>
    <lineage>
        <taxon>Bacteria</taxon>
        <taxon>Pseudomonadati</taxon>
        <taxon>Bacteroidota</taxon>
        <taxon>Flavobacteriia</taxon>
        <taxon>Flavobacteriales</taxon>
        <taxon>Flavobacteriaceae</taxon>
        <taxon>Aurantibacter</taxon>
    </lineage>
</organism>
<dbReference type="OrthoDB" id="9801697at2"/>
<dbReference type="GO" id="GO:0016740">
    <property type="term" value="F:transferase activity"/>
    <property type="evidence" value="ECO:0007669"/>
    <property type="project" value="UniProtKB-KW"/>
</dbReference>
<dbReference type="Proteomes" id="UP000238426">
    <property type="component" value="Unassembled WGS sequence"/>
</dbReference>
<keyword evidence="2" id="KW-1185">Reference proteome</keyword>
<dbReference type="CDD" id="cd04647">
    <property type="entry name" value="LbH_MAT_like"/>
    <property type="match status" value="1"/>
</dbReference>
<dbReference type="Gene3D" id="2.160.10.10">
    <property type="entry name" value="Hexapeptide repeat proteins"/>
    <property type="match status" value="1"/>
</dbReference>
<dbReference type="Pfam" id="PF00132">
    <property type="entry name" value="Hexapep"/>
    <property type="match status" value="1"/>
</dbReference>
<dbReference type="EMBL" id="PXOQ01000019">
    <property type="protein sequence ID" value="PSG86083.1"/>
    <property type="molecule type" value="Genomic_DNA"/>
</dbReference>
<evidence type="ECO:0000313" key="2">
    <source>
        <dbReference type="Proteomes" id="UP000238426"/>
    </source>
</evidence>
<protein>
    <submittedName>
        <fullName evidence="1">Acetyltransferase</fullName>
    </submittedName>
</protein>
<sequence length="183" mass="20069">MLERIVLKFLRFFYSNLSQHHIVSGQFKDIQPVLIKGKGKVAYGLNVKHGVPTSPHFYNTYTYIEARTSHSEIIFGDHVSTNNNLSIVSEQKVVIGSHTLMGCNCSIIDSNFHDLHPQNRLQTDPNPKAVILGENVFLGNSVTILKGVELGDHCVVASGSVVNCSFPEKSVIAGNPAVLVKTL</sequence>
<dbReference type="InterPro" id="IPR051159">
    <property type="entry name" value="Hexapeptide_acetyltransf"/>
</dbReference>
<dbReference type="PANTHER" id="PTHR23416">
    <property type="entry name" value="SIALIC ACID SYNTHASE-RELATED"/>
    <property type="match status" value="1"/>
</dbReference>
<name>A0A2T1N4S1_9FLAO</name>
<proteinExistence type="predicted"/>
<reference evidence="1 2" key="1">
    <citation type="submission" date="2018-03" db="EMBL/GenBank/DDBJ databases">
        <title>Mesoflavibacter sp. HG37 and Mesoflavibacter sp. HG96 sp.nov., two marine bacteria isolated from seawater of Western Pacific Ocean.</title>
        <authorList>
            <person name="Cheng H."/>
            <person name="Wu Y.-H."/>
            <person name="Guo L.-L."/>
            <person name="Xu X.-W."/>
        </authorList>
    </citation>
    <scope>NUCLEOTIDE SEQUENCE [LARGE SCALE GENOMIC DNA]</scope>
    <source>
        <strain evidence="1 2">KCTC 32269</strain>
    </source>
</reference>